<keyword evidence="2" id="KW-1185">Reference proteome</keyword>
<reference evidence="2" key="1">
    <citation type="submission" date="2017-03" db="EMBL/GenBank/DDBJ databases">
        <title>Phytopthora megakarya and P. palmivora, two closely related causual agents of cacao black pod achieved similar genome size and gene model numbers by different mechanisms.</title>
        <authorList>
            <person name="Ali S."/>
            <person name="Shao J."/>
            <person name="Larry D.J."/>
            <person name="Kronmiller B."/>
            <person name="Shen D."/>
            <person name="Strem M.D."/>
            <person name="Melnick R.L."/>
            <person name="Guiltinan M.J."/>
            <person name="Tyler B.M."/>
            <person name="Meinhardt L.W."/>
            <person name="Bailey B.A."/>
        </authorList>
    </citation>
    <scope>NUCLEOTIDE SEQUENCE [LARGE SCALE GENOMIC DNA]</scope>
    <source>
        <strain evidence="2">zdho120</strain>
    </source>
</reference>
<organism evidence="1 2">
    <name type="scientific">Phytophthora megakarya</name>
    <dbReference type="NCBI Taxonomy" id="4795"/>
    <lineage>
        <taxon>Eukaryota</taxon>
        <taxon>Sar</taxon>
        <taxon>Stramenopiles</taxon>
        <taxon>Oomycota</taxon>
        <taxon>Peronosporomycetes</taxon>
        <taxon>Peronosporales</taxon>
        <taxon>Peronosporaceae</taxon>
        <taxon>Phytophthora</taxon>
    </lineage>
</organism>
<evidence type="ECO:0000313" key="1">
    <source>
        <dbReference type="EMBL" id="OWZ19961.1"/>
    </source>
</evidence>
<gene>
    <name evidence="1" type="ORF">PHMEG_0005694</name>
</gene>
<dbReference type="EMBL" id="NBNE01000378">
    <property type="protein sequence ID" value="OWZ19961.1"/>
    <property type="molecule type" value="Genomic_DNA"/>
</dbReference>
<dbReference type="Proteomes" id="UP000198211">
    <property type="component" value="Unassembled WGS sequence"/>
</dbReference>
<name>A0A225WQT3_9STRA</name>
<evidence type="ECO:0000313" key="2">
    <source>
        <dbReference type="Proteomes" id="UP000198211"/>
    </source>
</evidence>
<dbReference type="AlphaFoldDB" id="A0A225WQT3"/>
<accession>A0A225WQT3</accession>
<comment type="caution">
    <text evidence="1">The sequence shown here is derived from an EMBL/GenBank/DDBJ whole genome shotgun (WGS) entry which is preliminary data.</text>
</comment>
<proteinExistence type="predicted"/>
<protein>
    <submittedName>
        <fullName evidence="1">Uncharacterized protein</fullName>
    </submittedName>
</protein>
<sequence>MTAAKTEHTIYRRCLTPVSEDLHVPAEDDAWRVMRKLDSLLGDTDDISHRKIPAVAAFGGSGMWSPRLPDKTRNRLYSGYVLSTLIYNYGTWALAPTGHH</sequence>